<sequence length="233" mass="25952">MDEFEIVDLLTTMAAFDKRKFGKTEVRAWELAVGDLPFEDCKQAVINHYCTSTDYLMPVHVRKGAQRIRDQRIDERKIQPPQTDDPQAYLVDVRAQRRAIADGRPLYPVRALPSGAPPERVLSLIRGGGDYAPEVKAALTVHCPYCGAWPGKRCVVAGTKRPLTHQVVHDARLDLVCPACWRARDDDDRPACDTCNPGEPDVLASDTVDPETLGRVRQQLGVRPDELEQAEGA</sequence>
<name>A0ABV5P4T8_9ACTN</name>
<evidence type="ECO:0000313" key="2">
    <source>
        <dbReference type="EMBL" id="MFB9476949.1"/>
    </source>
</evidence>
<keyword evidence="3" id="KW-1185">Reference proteome</keyword>
<evidence type="ECO:0000259" key="1">
    <source>
        <dbReference type="Pfam" id="PF24623"/>
    </source>
</evidence>
<dbReference type="InterPro" id="IPR056911">
    <property type="entry name" value="Phage_Znf_bind_put"/>
</dbReference>
<comment type="caution">
    <text evidence="2">The sequence shown here is derived from an EMBL/GenBank/DDBJ whole genome shotgun (WGS) entry which is preliminary data.</text>
</comment>
<feature type="domain" description="DNA-binding phage zinc finger" evidence="1">
    <location>
        <begin position="135"/>
        <end position="183"/>
    </location>
</feature>
<dbReference type="EMBL" id="JBHMCF010000057">
    <property type="protein sequence ID" value="MFB9476949.1"/>
    <property type="molecule type" value="Genomic_DNA"/>
</dbReference>
<dbReference type="Pfam" id="PF24623">
    <property type="entry name" value="Phage_zn_bind_8"/>
    <property type="match status" value="1"/>
</dbReference>
<evidence type="ECO:0000313" key="3">
    <source>
        <dbReference type="Proteomes" id="UP001589568"/>
    </source>
</evidence>
<dbReference type="Proteomes" id="UP001589568">
    <property type="component" value="Unassembled WGS sequence"/>
</dbReference>
<accession>A0ABV5P4T8</accession>
<proteinExistence type="predicted"/>
<organism evidence="2 3">
    <name type="scientific">Nonomuraea salmonea</name>
    <dbReference type="NCBI Taxonomy" id="46181"/>
    <lineage>
        <taxon>Bacteria</taxon>
        <taxon>Bacillati</taxon>
        <taxon>Actinomycetota</taxon>
        <taxon>Actinomycetes</taxon>
        <taxon>Streptosporangiales</taxon>
        <taxon>Streptosporangiaceae</taxon>
        <taxon>Nonomuraea</taxon>
    </lineage>
</organism>
<reference evidence="2 3" key="1">
    <citation type="submission" date="2024-09" db="EMBL/GenBank/DDBJ databases">
        <authorList>
            <person name="Sun Q."/>
            <person name="Mori K."/>
        </authorList>
    </citation>
    <scope>NUCLEOTIDE SEQUENCE [LARGE SCALE GENOMIC DNA]</scope>
    <source>
        <strain evidence="2 3">JCM 3324</strain>
    </source>
</reference>
<protein>
    <recommendedName>
        <fullName evidence="1">DNA-binding phage zinc finger domain-containing protein</fullName>
    </recommendedName>
</protein>
<dbReference type="RefSeq" id="WP_345410407.1">
    <property type="nucleotide sequence ID" value="NZ_BAAAXS010000002.1"/>
</dbReference>
<gene>
    <name evidence="2" type="ORF">ACFFR3_46295</name>
</gene>